<reference evidence="2 3" key="1">
    <citation type="journal article" date="2015" name="Int. J. Syst. Evol. Microbiol.">
        <title>Carboxylicivirga linearis sp. nov., isolated from a sea cucumber culture pond.</title>
        <authorList>
            <person name="Wang F.Q."/>
            <person name="Zhou Y.X."/>
            <person name="Lin X.Z."/>
            <person name="Chen G.J."/>
            <person name="Du Z.J."/>
        </authorList>
    </citation>
    <scope>NUCLEOTIDE SEQUENCE [LARGE SCALE GENOMIC DNA]</scope>
    <source>
        <strain evidence="2 3">FB218</strain>
    </source>
</reference>
<dbReference type="Proteomes" id="UP000708576">
    <property type="component" value="Unassembled WGS sequence"/>
</dbReference>
<dbReference type="Gene3D" id="3.30.160.150">
    <property type="entry name" value="Lipoprotein like domain"/>
    <property type="match status" value="1"/>
</dbReference>
<evidence type="ECO:0000313" key="2">
    <source>
        <dbReference type="EMBL" id="MBS2097786.1"/>
    </source>
</evidence>
<protein>
    <submittedName>
        <fullName evidence="2">LptE family protein</fullName>
    </submittedName>
</protein>
<organism evidence="2 3">
    <name type="scientific">Carboxylicivirga linearis</name>
    <dbReference type="NCBI Taxonomy" id="1628157"/>
    <lineage>
        <taxon>Bacteria</taxon>
        <taxon>Pseudomonadati</taxon>
        <taxon>Bacteroidota</taxon>
        <taxon>Bacteroidia</taxon>
        <taxon>Marinilabiliales</taxon>
        <taxon>Marinilabiliaceae</taxon>
        <taxon>Carboxylicivirga</taxon>
    </lineage>
</organism>
<keyword evidence="1" id="KW-0732">Signal</keyword>
<accession>A0ABS5JTM1</accession>
<dbReference type="InterPro" id="IPR007485">
    <property type="entry name" value="LPS_assembly_LptE"/>
</dbReference>
<evidence type="ECO:0000313" key="3">
    <source>
        <dbReference type="Proteomes" id="UP000708576"/>
    </source>
</evidence>
<dbReference type="RefSeq" id="WP_212214644.1">
    <property type="nucleotide sequence ID" value="NZ_JAGUCO010000003.1"/>
</dbReference>
<gene>
    <name evidence="2" type="ORF">KEM10_05805</name>
</gene>
<evidence type="ECO:0000256" key="1">
    <source>
        <dbReference type="SAM" id="SignalP"/>
    </source>
</evidence>
<sequence>MIRQIKIFAALAIIVSGFTACSINMTMSGASIPENINSFSVQYFNNRAPLINPTLSQEFTEGLKDRITNESRLRLVSDNGDIDFSGNITGYDVRPMDIQADAVAAQTRLSMTVKVTYKNYKDPKSNWESSFSAFRDFDSNQNINAVEADLTREMVEEITENIFNKAFADW</sequence>
<proteinExistence type="predicted"/>
<name>A0ABS5JTM1_9BACT</name>
<dbReference type="EMBL" id="JAGUCO010000003">
    <property type="protein sequence ID" value="MBS2097786.1"/>
    <property type="molecule type" value="Genomic_DNA"/>
</dbReference>
<keyword evidence="3" id="KW-1185">Reference proteome</keyword>
<dbReference type="PROSITE" id="PS51257">
    <property type="entry name" value="PROKAR_LIPOPROTEIN"/>
    <property type="match status" value="1"/>
</dbReference>
<feature type="chain" id="PRO_5045481944" evidence="1">
    <location>
        <begin position="23"/>
        <end position="170"/>
    </location>
</feature>
<comment type="caution">
    <text evidence="2">The sequence shown here is derived from an EMBL/GenBank/DDBJ whole genome shotgun (WGS) entry which is preliminary data.</text>
</comment>
<dbReference type="Pfam" id="PF04390">
    <property type="entry name" value="LptE"/>
    <property type="match status" value="1"/>
</dbReference>
<feature type="signal peptide" evidence="1">
    <location>
        <begin position="1"/>
        <end position="22"/>
    </location>
</feature>